<evidence type="ECO:0000313" key="13">
    <source>
        <dbReference type="Proteomes" id="UP000243819"/>
    </source>
</evidence>
<dbReference type="Gene3D" id="3.40.50.300">
    <property type="entry name" value="P-loop containing nucleotide triphosphate hydrolases"/>
    <property type="match status" value="2"/>
</dbReference>
<keyword evidence="5" id="KW-0547">Nucleotide-binding</keyword>
<dbReference type="EMBL" id="FOIF01000035">
    <property type="protein sequence ID" value="SET03583.1"/>
    <property type="molecule type" value="Genomic_DNA"/>
</dbReference>
<dbReference type="Pfam" id="PF22590">
    <property type="entry name" value="Cas3-like_C_2"/>
    <property type="match status" value="1"/>
</dbReference>
<dbReference type="Pfam" id="PF00270">
    <property type="entry name" value="DEAD"/>
    <property type="match status" value="1"/>
</dbReference>
<dbReference type="GO" id="GO:0051607">
    <property type="term" value="P:defense response to virus"/>
    <property type="evidence" value="ECO:0007669"/>
    <property type="project" value="UniProtKB-KW"/>
</dbReference>
<gene>
    <name evidence="12" type="ORF">SAMN03080614_10357</name>
</gene>
<comment type="similarity">
    <text evidence="2">In the central section; belongs to the CRISPR-associated helicase Cas3 family.</text>
</comment>
<organism evidence="12 13">
    <name type="scientific">Anaerobranca gottschalkii DSM 13577</name>
    <dbReference type="NCBI Taxonomy" id="1120990"/>
    <lineage>
        <taxon>Bacteria</taxon>
        <taxon>Bacillati</taxon>
        <taxon>Bacillota</taxon>
        <taxon>Clostridia</taxon>
        <taxon>Eubacteriales</taxon>
        <taxon>Proteinivoracaceae</taxon>
        <taxon>Anaerobranca</taxon>
    </lineage>
</organism>
<dbReference type="NCBIfam" id="TIGR01596">
    <property type="entry name" value="cas3_HD"/>
    <property type="match status" value="1"/>
</dbReference>
<dbReference type="GO" id="GO:0016787">
    <property type="term" value="F:hydrolase activity"/>
    <property type="evidence" value="ECO:0007669"/>
    <property type="project" value="UniProtKB-KW"/>
</dbReference>
<dbReference type="InterPro" id="IPR014001">
    <property type="entry name" value="Helicase_ATP-bd"/>
</dbReference>
<proteinExistence type="inferred from homology"/>
<dbReference type="GO" id="GO:0005524">
    <property type="term" value="F:ATP binding"/>
    <property type="evidence" value="ECO:0007669"/>
    <property type="project" value="UniProtKB-KW"/>
</dbReference>
<dbReference type="GO" id="GO:0043138">
    <property type="term" value="F:3'-5' DNA helicase activity"/>
    <property type="evidence" value="ECO:0007669"/>
    <property type="project" value="TreeGrafter"/>
</dbReference>
<dbReference type="Gene3D" id="1.10.3210.30">
    <property type="match status" value="1"/>
</dbReference>
<keyword evidence="13" id="KW-1185">Reference proteome</keyword>
<evidence type="ECO:0000256" key="6">
    <source>
        <dbReference type="ARBA" id="ARBA00022801"/>
    </source>
</evidence>
<dbReference type="Pfam" id="PF01966">
    <property type="entry name" value="HD"/>
    <property type="match status" value="1"/>
</dbReference>
<dbReference type="InterPro" id="IPR027417">
    <property type="entry name" value="P-loop_NTPase"/>
</dbReference>
<keyword evidence="8" id="KW-0067">ATP-binding</keyword>
<dbReference type="NCBIfam" id="TIGR01587">
    <property type="entry name" value="cas3_core"/>
    <property type="match status" value="1"/>
</dbReference>
<dbReference type="InterPro" id="IPR006474">
    <property type="entry name" value="Helicase_Cas3_CRISPR-ass_core"/>
</dbReference>
<evidence type="ECO:0000259" key="10">
    <source>
        <dbReference type="PROSITE" id="PS51192"/>
    </source>
</evidence>
<keyword evidence="9" id="KW-0051">Antiviral defense</keyword>
<accession>A0A1I0B9V0</accession>
<dbReference type="GO" id="GO:0006289">
    <property type="term" value="P:nucleotide-excision repair"/>
    <property type="evidence" value="ECO:0007669"/>
    <property type="project" value="TreeGrafter"/>
</dbReference>
<evidence type="ECO:0000256" key="1">
    <source>
        <dbReference type="ARBA" id="ARBA00006847"/>
    </source>
</evidence>
<evidence type="ECO:0000256" key="4">
    <source>
        <dbReference type="ARBA" id="ARBA00022723"/>
    </source>
</evidence>
<dbReference type="GO" id="GO:0003676">
    <property type="term" value="F:nucleic acid binding"/>
    <property type="evidence" value="ECO:0007669"/>
    <property type="project" value="InterPro"/>
</dbReference>
<name>A0A1I0B9V0_9FIRM</name>
<dbReference type="SUPFAM" id="SSF109604">
    <property type="entry name" value="HD-domain/PDEase-like"/>
    <property type="match status" value="1"/>
</dbReference>
<dbReference type="SUPFAM" id="SSF52540">
    <property type="entry name" value="P-loop containing nucleoside triphosphate hydrolases"/>
    <property type="match status" value="1"/>
</dbReference>
<dbReference type="InterPro" id="IPR006483">
    <property type="entry name" value="CRISPR-assoc_Cas3_HD"/>
</dbReference>
<dbReference type="STRING" id="1120990.SAMN03080614_10357"/>
<evidence type="ECO:0000256" key="3">
    <source>
        <dbReference type="ARBA" id="ARBA00022722"/>
    </source>
</evidence>
<sequence>MFYAHSRKDQPKENWQLLKDHLENTANISSELASKFGARDLGFLVGLLHDIGKYTKEFQSRLQGSKISVDHSTAALKELFNNYPNIKPIAKMLGFIVSGHHSGLPNGGSINLEGSLNYRINKDYLLDYSAYKKEINIPQLSEVKLPINYKEAPYFSVYFFIKMLFSCLVDADFLDTESFMEKDKSLSRKNSTSLEDLHTKLDAYLKKLLSEQKDTEINRYRKLILDTCKNKALKQPGFFTLTVPTGGGKTLSSMAFAMEHAIKNRLDRIIYVIPYTSIIEQNADKYREIFGPENVLEHHCNFTIGEENEEFSDAAEKLKLAAENWDIPIIVTTNVQFFESIFSNKSSKSRRLHNLCRSVIILDEAQMIPVKFLKLSLMALYELVRNYNSTVVFCTATQPSIKESDLLPTDIDIQEIIDDPELLYEKFKRTRIIDLGEIDDITLVNRLKEYSQVLCIVNRKEHAKRLYEHIQGEEKDYVFHLSTYMYPAHRRTVIKEIKERLKKGEKCIVISTQLIEAGVDIDFPVVYRALAGIDSIAQAAGRCNREGERGLSDVYVFKPMEKHGTPPKELLLNVSMSESVFRNIKNPMSLEGIKTYFTLLYDVKNIDHKNLLKVIKEYSSKLDYPFSDIAKEYKLIEDNTITIIIPRDETCKMYLSLLKSSYPNRDIIRKLQPYMVNVYEYDLKKLLESGGVKYIAELKNYVLTDINHFYDEKLGIVIDTEEKLRKSFLNV</sequence>
<keyword evidence="3" id="KW-0540">Nuclease</keyword>
<dbReference type="InterPro" id="IPR054712">
    <property type="entry name" value="Cas3-like_dom"/>
</dbReference>
<comment type="similarity">
    <text evidence="1">In the N-terminal section; belongs to the CRISPR-associated nuclease Cas3-HD family.</text>
</comment>
<feature type="domain" description="HD Cas3-type" evidence="11">
    <location>
        <begin position="11"/>
        <end position="174"/>
    </location>
</feature>
<keyword evidence="6" id="KW-0378">Hydrolase</keyword>
<evidence type="ECO:0000256" key="7">
    <source>
        <dbReference type="ARBA" id="ARBA00022806"/>
    </source>
</evidence>
<dbReference type="InterPro" id="IPR038257">
    <property type="entry name" value="CRISPR-assoc_Cas3_HD_sf"/>
</dbReference>
<dbReference type="GO" id="GO:0036297">
    <property type="term" value="P:interstrand cross-link repair"/>
    <property type="evidence" value="ECO:0007669"/>
    <property type="project" value="TreeGrafter"/>
</dbReference>
<dbReference type="PANTHER" id="PTHR47957:SF3">
    <property type="entry name" value="ATP-DEPENDENT HELICASE HRQ1"/>
    <property type="match status" value="1"/>
</dbReference>
<dbReference type="PROSITE" id="PS51643">
    <property type="entry name" value="HD_CAS3"/>
    <property type="match status" value="1"/>
</dbReference>
<dbReference type="GO" id="GO:0046872">
    <property type="term" value="F:metal ion binding"/>
    <property type="evidence" value="ECO:0007669"/>
    <property type="project" value="UniProtKB-KW"/>
</dbReference>
<reference evidence="13" key="1">
    <citation type="submission" date="2016-10" db="EMBL/GenBank/DDBJ databases">
        <authorList>
            <person name="Varghese N."/>
            <person name="Submissions S."/>
        </authorList>
    </citation>
    <scope>NUCLEOTIDE SEQUENCE [LARGE SCALE GENOMIC DNA]</scope>
    <source>
        <strain evidence="13">DSM 13577</strain>
    </source>
</reference>
<feature type="domain" description="Helicase ATP-binding" evidence="10">
    <location>
        <begin position="230"/>
        <end position="416"/>
    </location>
</feature>
<dbReference type="CDD" id="cd09641">
    <property type="entry name" value="Cas3''_I"/>
    <property type="match status" value="1"/>
</dbReference>
<dbReference type="PROSITE" id="PS51192">
    <property type="entry name" value="HELICASE_ATP_BIND_1"/>
    <property type="match status" value="1"/>
</dbReference>
<dbReference type="CDD" id="cd17930">
    <property type="entry name" value="DEXHc_cas3"/>
    <property type="match status" value="1"/>
</dbReference>
<dbReference type="Proteomes" id="UP000243819">
    <property type="component" value="Unassembled WGS sequence"/>
</dbReference>
<keyword evidence="7" id="KW-0347">Helicase</keyword>
<dbReference type="AlphaFoldDB" id="A0A1I0B9V0"/>
<dbReference type="InterPro" id="IPR006674">
    <property type="entry name" value="HD_domain"/>
</dbReference>
<protein>
    <submittedName>
        <fullName evidence="12">CRISPR-associated helicase, Cas3 family</fullName>
    </submittedName>
</protein>
<dbReference type="RefSeq" id="WP_091351052.1">
    <property type="nucleotide sequence ID" value="NZ_FOIF01000035.1"/>
</dbReference>
<dbReference type="GO" id="GO:0004518">
    <property type="term" value="F:nuclease activity"/>
    <property type="evidence" value="ECO:0007669"/>
    <property type="project" value="UniProtKB-KW"/>
</dbReference>
<keyword evidence="4" id="KW-0479">Metal-binding</keyword>
<dbReference type="SMART" id="SM00487">
    <property type="entry name" value="DEXDc"/>
    <property type="match status" value="1"/>
</dbReference>
<evidence type="ECO:0000256" key="8">
    <source>
        <dbReference type="ARBA" id="ARBA00022840"/>
    </source>
</evidence>
<evidence type="ECO:0000259" key="11">
    <source>
        <dbReference type="PROSITE" id="PS51643"/>
    </source>
</evidence>
<evidence type="ECO:0000313" key="12">
    <source>
        <dbReference type="EMBL" id="SET03583.1"/>
    </source>
</evidence>
<evidence type="ECO:0000256" key="5">
    <source>
        <dbReference type="ARBA" id="ARBA00022741"/>
    </source>
</evidence>
<evidence type="ECO:0000256" key="2">
    <source>
        <dbReference type="ARBA" id="ARBA00009046"/>
    </source>
</evidence>
<dbReference type="PANTHER" id="PTHR47957">
    <property type="entry name" value="ATP-DEPENDENT HELICASE HRQ1"/>
    <property type="match status" value="1"/>
</dbReference>
<evidence type="ECO:0000256" key="9">
    <source>
        <dbReference type="ARBA" id="ARBA00023118"/>
    </source>
</evidence>
<dbReference type="OrthoDB" id="9810236at2"/>
<dbReference type="InterPro" id="IPR011545">
    <property type="entry name" value="DEAD/DEAH_box_helicase_dom"/>
</dbReference>